<dbReference type="OrthoDB" id="9816400at2"/>
<evidence type="ECO:0000313" key="1">
    <source>
        <dbReference type="EMBL" id="TCM61179.1"/>
    </source>
</evidence>
<dbReference type="EMBL" id="SLVJ01000029">
    <property type="protein sequence ID" value="TCM61179.1"/>
    <property type="molecule type" value="Genomic_DNA"/>
</dbReference>
<dbReference type="NCBIfam" id="TIGR01643">
    <property type="entry name" value="YD_repeat_2x"/>
    <property type="match status" value="1"/>
</dbReference>
<protein>
    <submittedName>
        <fullName evidence="1">YD repeat-containing protein</fullName>
    </submittedName>
</protein>
<gene>
    <name evidence="1" type="ORF">EC844_12932</name>
</gene>
<name>A0A4R1XDX7_ACICA</name>
<dbReference type="Gene3D" id="2.180.10.10">
    <property type="entry name" value="RHS repeat-associated core"/>
    <property type="match status" value="1"/>
</dbReference>
<reference evidence="1 2" key="1">
    <citation type="submission" date="2019-03" db="EMBL/GenBank/DDBJ databases">
        <title>Genomic analyses of the natural microbiome of Caenorhabditis elegans.</title>
        <authorList>
            <person name="Samuel B."/>
        </authorList>
    </citation>
    <scope>NUCLEOTIDE SEQUENCE [LARGE SCALE GENOMIC DNA]</scope>
    <source>
        <strain evidence="1 2">JUb89</strain>
    </source>
</reference>
<keyword evidence="2" id="KW-1185">Reference proteome</keyword>
<dbReference type="Proteomes" id="UP000294963">
    <property type="component" value="Unassembled WGS sequence"/>
</dbReference>
<comment type="caution">
    <text evidence="1">The sequence shown here is derived from an EMBL/GenBank/DDBJ whole genome shotgun (WGS) entry which is preliminary data.</text>
</comment>
<organism evidence="1 2">
    <name type="scientific">Acinetobacter calcoaceticus</name>
    <dbReference type="NCBI Taxonomy" id="471"/>
    <lineage>
        <taxon>Bacteria</taxon>
        <taxon>Pseudomonadati</taxon>
        <taxon>Pseudomonadota</taxon>
        <taxon>Gammaproteobacteria</taxon>
        <taxon>Moraxellales</taxon>
        <taxon>Moraxellaceae</taxon>
        <taxon>Acinetobacter</taxon>
        <taxon>Acinetobacter calcoaceticus/baumannii complex</taxon>
    </lineage>
</organism>
<sequence length="181" mass="20673">MGARWMTPFSTQIIQSETGFILMDGKGRKHRLPNSILTEAYDVPYEGISINVLENSNLIVNFGSAWYFHFQSFDQGLSYQLVLEQNSKTDELVVLNYLIASGHAFLQSVDFKLKRTAQTVKFAYNPQMKLIAVFVDEEPEPLAHYDYDTQGNLITAVDQNAQTRSYEYNAGKNQHQNHVQV</sequence>
<accession>A0A4R1XDX7</accession>
<dbReference type="AlphaFoldDB" id="A0A4R1XDX7"/>
<proteinExistence type="predicted"/>
<dbReference type="InterPro" id="IPR006530">
    <property type="entry name" value="YD"/>
</dbReference>
<evidence type="ECO:0000313" key="2">
    <source>
        <dbReference type="Proteomes" id="UP000294963"/>
    </source>
</evidence>